<dbReference type="EMBL" id="JACHFJ010000004">
    <property type="protein sequence ID" value="MBB5373079.1"/>
    <property type="molecule type" value="Genomic_DNA"/>
</dbReference>
<evidence type="ECO:0000256" key="1">
    <source>
        <dbReference type="SAM" id="MobiDB-lite"/>
    </source>
</evidence>
<accession>A0A840VLK4</accession>
<protein>
    <submittedName>
        <fullName evidence="3">Uncharacterized protein</fullName>
    </submittedName>
</protein>
<keyword evidence="2" id="KW-1133">Transmembrane helix</keyword>
<evidence type="ECO:0000313" key="3">
    <source>
        <dbReference type="EMBL" id="MBB5373079.1"/>
    </source>
</evidence>
<reference evidence="3 4" key="1">
    <citation type="submission" date="2020-08" db="EMBL/GenBank/DDBJ databases">
        <title>Genomic Encyclopedia of Type Strains, Phase IV (KMG-IV): sequencing the most valuable type-strain genomes for metagenomic binning, comparative biology and taxonomic classification.</title>
        <authorList>
            <person name="Goeker M."/>
        </authorList>
    </citation>
    <scope>NUCLEOTIDE SEQUENCE [LARGE SCALE GENOMIC DNA]</scope>
    <source>
        <strain evidence="3 4">DSM 27026</strain>
    </source>
</reference>
<feature type="transmembrane region" description="Helical" evidence="2">
    <location>
        <begin position="42"/>
        <end position="60"/>
    </location>
</feature>
<proteinExistence type="predicted"/>
<dbReference type="RefSeq" id="WP_183266097.1">
    <property type="nucleotide sequence ID" value="NZ_JACHFJ010000004.1"/>
</dbReference>
<dbReference type="Proteomes" id="UP000553706">
    <property type="component" value="Unassembled WGS sequence"/>
</dbReference>
<dbReference type="AlphaFoldDB" id="A0A840VLK4"/>
<sequence length="61" mass="6648">MRGKLGEFPGYEQMVEDGRPARTNPKQNRSGIGKFAPHKTPIAALLLAFLSGTILAVYFGK</sequence>
<comment type="caution">
    <text evidence="3">The sequence shown here is derived from an EMBL/GenBank/DDBJ whole genome shotgun (WGS) entry which is preliminary data.</text>
</comment>
<keyword evidence="4" id="KW-1185">Reference proteome</keyword>
<keyword evidence="2" id="KW-0472">Membrane</keyword>
<organism evidence="3 4">
    <name type="scientific">Acidocella aromatica</name>
    <dbReference type="NCBI Taxonomy" id="1303579"/>
    <lineage>
        <taxon>Bacteria</taxon>
        <taxon>Pseudomonadati</taxon>
        <taxon>Pseudomonadota</taxon>
        <taxon>Alphaproteobacteria</taxon>
        <taxon>Acetobacterales</taxon>
        <taxon>Acidocellaceae</taxon>
        <taxon>Acidocella</taxon>
    </lineage>
</organism>
<feature type="region of interest" description="Disordered" evidence="1">
    <location>
        <begin position="1"/>
        <end position="34"/>
    </location>
</feature>
<name>A0A840VLK4_9PROT</name>
<gene>
    <name evidence="3" type="ORF">HNP71_001337</name>
</gene>
<evidence type="ECO:0000256" key="2">
    <source>
        <dbReference type="SAM" id="Phobius"/>
    </source>
</evidence>
<evidence type="ECO:0000313" key="4">
    <source>
        <dbReference type="Proteomes" id="UP000553706"/>
    </source>
</evidence>
<keyword evidence="2" id="KW-0812">Transmembrane</keyword>